<gene>
    <name evidence="1" type="ORF">XENOCAPTIV_009872</name>
</gene>
<name>A0ABV0Q9T5_9TELE</name>
<dbReference type="PANTHER" id="PTHR46848:SF1">
    <property type="entry name" value="REGULATOR OF G-PROTEIN SIGNALING 3"/>
    <property type="match status" value="1"/>
</dbReference>
<organism evidence="1 2">
    <name type="scientific">Xenoophorus captivus</name>
    <dbReference type="NCBI Taxonomy" id="1517983"/>
    <lineage>
        <taxon>Eukaryota</taxon>
        <taxon>Metazoa</taxon>
        <taxon>Chordata</taxon>
        <taxon>Craniata</taxon>
        <taxon>Vertebrata</taxon>
        <taxon>Euteleostomi</taxon>
        <taxon>Actinopterygii</taxon>
        <taxon>Neopterygii</taxon>
        <taxon>Teleostei</taxon>
        <taxon>Neoteleostei</taxon>
        <taxon>Acanthomorphata</taxon>
        <taxon>Ovalentaria</taxon>
        <taxon>Atherinomorphae</taxon>
        <taxon>Cyprinodontiformes</taxon>
        <taxon>Goodeidae</taxon>
        <taxon>Xenoophorus</taxon>
    </lineage>
</organism>
<accession>A0ABV0Q9T5</accession>
<feature type="non-terminal residue" evidence="1">
    <location>
        <position position="1"/>
    </location>
</feature>
<dbReference type="EMBL" id="JAHRIN010002194">
    <property type="protein sequence ID" value="MEQ2192308.1"/>
    <property type="molecule type" value="Genomic_DNA"/>
</dbReference>
<reference evidence="1 2" key="1">
    <citation type="submission" date="2021-06" db="EMBL/GenBank/DDBJ databases">
        <authorList>
            <person name="Palmer J.M."/>
        </authorList>
    </citation>
    <scope>NUCLEOTIDE SEQUENCE [LARGE SCALE GENOMIC DNA]</scope>
    <source>
        <strain evidence="1 2">XC_2019</strain>
        <tissue evidence="1">Muscle</tissue>
    </source>
</reference>
<evidence type="ECO:0000313" key="1">
    <source>
        <dbReference type="EMBL" id="MEQ2192308.1"/>
    </source>
</evidence>
<dbReference type="PANTHER" id="PTHR46848">
    <property type="entry name" value="REGULATOR OF G-PROTEIN SIGNALING 3"/>
    <property type="match status" value="1"/>
</dbReference>
<evidence type="ECO:0000313" key="2">
    <source>
        <dbReference type="Proteomes" id="UP001434883"/>
    </source>
</evidence>
<sequence length="272" mass="30735">LLSHPAHSKYSRRWSQGRGLRSGRGFLGSLWRDRKEDQDQEETKDKQMFSTIKSTRATSSNGDNYIILSPVNPEGQVVCTRLIPAEVKISSIILGLGCPSKASPATPPPCLFHNPEPWLWIHLETLETTRTVPLFSPIFHGPDMETTPPFHPKLLSFPSLSRSEPFTSSFRTTLELYHVYKVRVGSIQLESGSEQQKKYNQIVFVPSIKLTNKSSVTVLIYSDLMLITRKDEAGHCNVLQSPLYLNMLQLREGTKLLNIVLYCMVSANPHRT</sequence>
<dbReference type="Proteomes" id="UP001434883">
    <property type="component" value="Unassembled WGS sequence"/>
</dbReference>
<comment type="caution">
    <text evidence="1">The sequence shown here is derived from an EMBL/GenBank/DDBJ whole genome shotgun (WGS) entry which is preliminary data.</text>
</comment>
<protein>
    <submittedName>
        <fullName evidence="1">Uncharacterized protein</fullName>
    </submittedName>
</protein>
<keyword evidence="2" id="KW-1185">Reference proteome</keyword>
<proteinExistence type="predicted"/>